<keyword evidence="2" id="KW-1133">Transmembrane helix</keyword>
<dbReference type="AlphaFoldDB" id="A0ABD3SCN7"/>
<gene>
    <name evidence="3" type="ORF">ACHAXA_000662</name>
</gene>
<accession>A0ABD3SCN7</accession>
<evidence type="ECO:0000256" key="2">
    <source>
        <dbReference type="SAM" id="Phobius"/>
    </source>
</evidence>
<keyword evidence="2" id="KW-0812">Transmembrane</keyword>
<comment type="caution">
    <text evidence="3">The sequence shown here is derived from an EMBL/GenBank/DDBJ whole genome shotgun (WGS) entry which is preliminary data.</text>
</comment>
<evidence type="ECO:0000313" key="3">
    <source>
        <dbReference type="EMBL" id="KAL3822222.1"/>
    </source>
</evidence>
<protein>
    <recommendedName>
        <fullName evidence="5">LNR domain-containing protein</fullName>
    </recommendedName>
</protein>
<feature type="region of interest" description="Disordered" evidence="1">
    <location>
        <begin position="479"/>
        <end position="505"/>
    </location>
</feature>
<keyword evidence="4" id="KW-1185">Reference proteome</keyword>
<evidence type="ECO:0000313" key="4">
    <source>
        <dbReference type="Proteomes" id="UP001530377"/>
    </source>
</evidence>
<organism evidence="3 4">
    <name type="scientific">Cyclostephanos tholiformis</name>
    <dbReference type="NCBI Taxonomy" id="382380"/>
    <lineage>
        <taxon>Eukaryota</taxon>
        <taxon>Sar</taxon>
        <taxon>Stramenopiles</taxon>
        <taxon>Ochrophyta</taxon>
        <taxon>Bacillariophyta</taxon>
        <taxon>Coscinodiscophyceae</taxon>
        <taxon>Thalassiosirophycidae</taxon>
        <taxon>Stephanodiscales</taxon>
        <taxon>Stephanodiscaceae</taxon>
        <taxon>Cyclostephanos</taxon>
    </lineage>
</organism>
<dbReference type="EMBL" id="JALLPB020000071">
    <property type="protein sequence ID" value="KAL3822222.1"/>
    <property type="molecule type" value="Genomic_DNA"/>
</dbReference>
<feature type="compositionally biased region" description="Basic and acidic residues" evidence="1">
    <location>
        <begin position="759"/>
        <end position="775"/>
    </location>
</feature>
<keyword evidence="2" id="KW-0472">Membrane</keyword>
<evidence type="ECO:0000256" key="1">
    <source>
        <dbReference type="SAM" id="MobiDB-lite"/>
    </source>
</evidence>
<dbReference type="Proteomes" id="UP001530377">
    <property type="component" value="Unassembled WGS sequence"/>
</dbReference>
<feature type="transmembrane region" description="Helical" evidence="2">
    <location>
        <begin position="801"/>
        <end position="819"/>
    </location>
</feature>
<sequence length="883" mass="95369">MKIPDEAMGMMAVAASRVAATKFFDHAGPQPDHHHRHHHYHQRALAGGTPPRLLVGTNKPETCDGAFLRCILSPACRACFGSLQENGIDWTNVVPDTPCEDILGFLAGGGHCLEVKRGGEDEKDTFCSAFDTCVVWDEEETGGGTGNNNKNSGGGSVGGVNGTDCSKLTSCDWPGIHEQFLGDGVCHENMPGCYNSPVCNYDGGDCCEDTCVYPGGAGDSFGHCGLEGYACRDPSSLKCQPALARVYKEYCAKEINDPGEGEDYLWADDDLFSKEAELPVCSSSQTLYRLVQFDSWGDGWDMTILTMTELGEGKSPAYQGGLKYGSEGTVHVCLSKACYHVTVENGVWGNEVSWELRPLRDGAPVLGAGGSPSDCTIPVGGVIDGCQNTCDKSRPDTKIDDPNYKDYKSMEACIELKCLIQVGNCAQDETCSGCMQGEIPQYCFANDNFNVLIDCSMCSCSEIRPAYCDAKSASDGGSSAASHAGTVKPKKAAVPAETGGTSVCSPEQTMKGTNSLVKFSECAQVDQLMAMVTDFDNDNFGSLDLFEECAHTYDEQPLHGGKSALDCMKILHNLIVDEDATSVDPTSVKPATNAKGETLPENLSKAISSLANNLYRDAEAFCECSASANKETPMCSSFINFKTLLLEAVDACKSLDAIDCAAWEEFYAPCKKNLLQMYGKVDFDNHDQCAYVENLCGGAGPFPAFRRLDCGGEIAKPAWDFHTMYERGCLKTSSNPNGSPSIPNPPQVNPLTPVTPKTTPEKKQYQPSGSDEKKPYYSSPDSEPAPDTTPSHAEKTRTHHFFGYTFILMVLLSVGYIWNKKRRENFDYMRFRQLREARNYAGGLNSGFGARSGGDYAGLSMADSCSFEPPSLPPMPSTNTSMI</sequence>
<evidence type="ECO:0008006" key="5">
    <source>
        <dbReference type="Google" id="ProtNLM"/>
    </source>
</evidence>
<proteinExistence type="predicted"/>
<reference evidence="3 4" key="1">
    <citation type="submission" date="2024-10" db="EMBL/GenBank/DDBJ databases">
        <title>Updated reference genomes for cyclostephanoid diatoms.</title>
        <authorList>
            <person name="Roberts W.R."/>
            <person name="Alverson A.J."/>
        </authorList>
    </citation>
    <scope>NUCLEOTIDE SEQUENCE [LARGE SCALE GENOMIC DNA]</scope>
    <source>
        <strain evidence="3 4">AJA228-03</strain>
    </source>
</reference>
<feature type="region of interest" description="Disordered" evidence="1">
    <location>
        <begin position="732"/>
        <end position="793"/>
    </location>
</feature>
<name>A0ABD3SCN7_9STRA</name>